<feature type="region of interest" description="Disordered" evidence="1">
    <location>
        <begin position="1"/>
        <end position="22"/>
    </location>
</feature>
<proteinExistence type="predicted"/>
<protein>
    <recommendedName>
        <fullName evidence="2">DUF4246 domain-containing protein</fullName>
    </recommendedName>
</protein>
<evidence type="ECO:0000259" key="2">
    <source>
        <dbReference type="Pfam" id="PF14033"/>
    </source>
</evidence>
<dbReference type="PANTHER" id="PTHR33119:SF1">
    <property type="entry name" value="FE2OG DIOXYGENASE DOMAIN-CONTAINING PROTEIN"/>
    <property type="match status" value="1"/>
</dbReference>
<dbReference type="PANTHER" id="PTHR33119">
    <property type="entry name" value="IFI3P"/>
    <property type="match status" value="1"/>
</dbReference>
<sequence length="143" mass="16145">MEEHGGGDKRFDPGSGEKRWPRNKITPAQLGYVFKQLKYAARCRDAEIGIEATAIARAYQCMTLIPPEFKADLRTGAKALESIPSEQQDWHPGFNNQVLDLVHPSLYCFRIGKSLWYRPPAVQESLVPLRIWICTNTITGAQT</sequence>
<keyword evidence="4" id="KW-1185">Reference proteome</keyword>
<name>A0A1C7LVS1_GRIFR</name>
<dbReference type="AlphaFoldDB" id="A0A1C7LVS1"/>
<dbReference type="EMBL" id="LUGG01000020">
    <property type="protein sequence ID" value="OBZ68618.1"/>
    <property type="molecule type" value="Genomic_DNA"/>
</dbReference>
<dbReference type="OrthoDB" id="2757079at2759"/>
<evidence type="ECO:0000313" key="4">
    <source>
        <dbReference type="Proteomes" id="UP000092993"/>
    </source>
</evidence>
<reference evidence="3 4" key="1">
    <citation type="submission" date="2016-03" db="EMBL/GenBank/DDBJ databases">
        <title>Whole genome sequencing of Grifola frondosa 9006-11.</title>
        <authorList>
            <person name="Min B."/>
            <person name="Park H."/>
            <person name="Kim J.-G."/>
            <person name="Cho H."/>
            <person name="Oh Y.-L."/>
            <person name="Kong W.-S."/>
            <person name="Choi I.-G."/>
        </authorList>
    </citation>
    <scope>NUCLEOTIDE SEQUENCE [LARGE SCALE GENOMIC DNA]</scope>
    <source>
        <strain evidence="3 4">9006-11</strain>
    </source>
</reference>
<evidence type="ECO:0000256" key="1">
    <source>
        <dbReference type="SAM" id="MobiDB-lite"/>
    </source>
</evidence>
<dbReference type="Pfam" id="PF14033">
    <property type="entry name" value="DUF4246"/>
    <property type="match status" value="1"/>
</dbReference>
<dbReference type="Proteomes" id="UP000092993">
    <property type="component" value="Unassembled WGS sequence"/>
</dbReference>
<gene>
    <name evidence="3" type="ORF">A0H81_11587</name>
</gene>
<accession>A0A1C7LVS1</accession>
<comment type="caution">
    <text evidence="3">The sequence shown here is derived from an EMBL/GenBank/DDBJ whole genome shotgun (WGS) entry which is preliminary data.</text>
</comment>
<dbReference type="InterPro" id="IPR025340">
    <property type="entry name" value="DUF4246"/>
</dbReference>
<dbReference type="InterPro" id="IPR049192">
    <property type="entry name" value="DUF4246_C"/>
</dbReference>
<evidence type="ECO:0000313" key="3">
    <source>
        <dbReference type="EMBL" id="OBZ68618.1"/>
    </source>
</evidence>
<dbReference type="STRING" id="5627.A0A1C7LVS1"/>
<feature type="compositionally biased region" description="Basic and acidic residues" evidence="1">
    <location>
        <begin position="1"/>
        <end position="20"/>
    </location>
</feature>
<organism evidence="3 4">
    <name type="scientific">Grifola frondosa</name>
    <name type="common">Maitake</name>
    <name type="synonym">Polyporus frondosus</name>
    <dbReference type="NCBI Taxonomy" id="5627"/>
    <lineage>
        <taxon>Eukaryota</taxon>
        <taxon>Fungi</taxon>
        <taxon>Dikarya</taxon>
        <taxon>Basidiomycota</taxon>
        <taxon>Agaricomycotina</taxon>
        <taxon>Agaricomycetes</taxon>
        <taxon>Polyporales</taxon>
        <taxon>Grifolaceae</taxon>
        <taxon>Grifola</taxon>
    </lineage>
</organism>
<feature type="domain" description="DUF4246" evidence="2">
    <location>
        <begin position="30"/>
        <end position="119"/>
    </location>
</feature>